<accession>A0A6M0JXH2</accession>
<dbReference type="Pfam" id="PF00589">
    <property type="entry name" value="Phage_integrase"/>
    <property type="match status" value="1"/>
</dbReference>
<dbReference type="GO" id="GO:0003677">
    <property type="term" value="F:DNA binding"/>
    <property type="evidence" value="ECO:0007669"/>
    <property type="project" value="UniProtKB-UniRule"/>
</dbReference>
<feature type="active site" evidence="11">
    <location>
        <position position="174"/>
    </location>
</feature>
<feature type="domain" description="Tyr recombinase" evidence="13">
    <location>
        <begin position="111"/>
        <end position="291"/>
    </location>
</feature>
<dbReference type="HAMAP" id="MF_01808">
    <property type="entry name" value="Recomb_XerC_XerD"/>
    <property type="match status" value="1"/>
</dbReference>
<dbReference type="InterPro" id="IPR023009">
    <property type="entry name" value="Tyrosine_recombinase_XerC/XerD"/>
</dbReference>
<dbReference type="InterPro" id="IPR011931">
    <property type="entry name" value="Recomb_XerC"/>
</dbReference>
<name>A0A6M0JXH2_9GAMM</name>
<dbReference type="InterPro" id="IPR013762">
    <property type="entry name" value="Integrase-like_cat_sf"/>
</dbReference>
<feature type="active site" evidence="11">
    <location>
        <position position="150"/>
    </location>
</feature>
<dbReference type="GO" id="GO:0005737">
    <property type="term" value="C:cytoplasm"/>
    <property type="evidence" value="ECO:0007669"/>
    <property type="project" value="UniProtKB-SubCell"/>
</dbReference>
<evidence type="ECO:0000256" key="8">
    <source>
        <dbReference type="ARBA" id="ARBA00023125"/>
    </source>
</evidence>
<dbReference type="GO" id="GO:0009037">
    <property type="term" value="F:tyrosine-based site-specific recombinase activity"/>
    <property type="evidence" value="ECO:0007669"/>
    <property type="project" value="UniProtKB-UniRule"/>
</dbReference>
<comment type="function">
    <text evidence="11">Site-specific tyrosine recombinase, which acts by catalyzing the cutting and rejoining of the recombining DNA molecules. The XerC-XerD complex is essential to convert dimers of the bacterial chromosome into monomers to permit their segregation at cell division. It also contributes to the segregational stability of plasmids.</text>
</comment>
<feature type="active site" description="O-(3'-phospho-DNA)-tyrosine intermediate" evidence="11">
    <location>
        <position position="278"/>
    </location>
</feature>
<comment type="subcellular location">
    <subcellularLocation>
        <location evidence="1 11">Cytoplasm</location>
    </subcellularLocation>
</comment>
<dbReference type="GO" id="GO:0007059">
    <property type="term" value="P:chromosome segregation"/>
    <property type="evidence" value="ECO:0007669"/>
    <property type="project" value="UniProtKB-UniRule"/>
</dbReference>
<evidence type="ECO:0000256" key="12">
    <source>
        <dbReference type="SAM" id="MobiDB-lite"/>
    </source>
</evidence>
<dbReference type="InterPro" id="IPR011010">
    <property type="entry name" value="DNA_brk_join_enz"/>
</dbReference>
<dbReference type="PROSITE" id="PS51900">
    <property type="entry name" value="CB"/>
    <property type="match status" value="1"/>
</dbReference>
<evidence type="ECO:0000256" key="3">
    <source>
        <dbReference type="ARBA" id="ARBA00015804"/>
    </source>
</evidence>
<keyword evidence="7 11" id="KW-0229">DNA integration</keyword>
<dbReference type="SUPFAM" id="SSF56349">
    <property type="entry name" value="DNA breaking-rejoining enzymes"/>
    <property type="match status" value="1"/>
</dbReference>
<feature type="domain" description="Core-binding (CB)" evidence="14">
    <location>
        <begin position="4"/>
        <end position="90"/>
    </location>
</feature>
<dbReference type="Proteomes" id="UP000483379">
    <property type="component" value="Unassembled WGS sequence"/>
</dbReference>
<evidence type="ECO:0000259" key="13">
    <source>
        <dbReference type="PROSITE" id="PS51898"/>
    </source>
</evidence>
<feature type="active site" evidence="11">
    <location>
        <position position="246"/>
    </location>
</feature>
<dbReference type="InterPro" id="IPR044068">
    <property type="entry name" value="CB"/>
</dbReference>
<evidence type="ECO:0000256" key="9">
    <source>
        <dbReference type="ARBA" id="ARBA00023172"/>
    </source>
</evidence>
<sequence length="327" mass="37036">MSDRVAQDLIEPFITHLAHERRLSEHTSKNYRRDLERMATWTSEHGNDRLDRLDEQAVRLYVAWRHRNGASGKTLQRELSSLRSYYRWLLREGRAKSNPAIGVRAPKSPRKLPATLEADQLCAMLERGEDDPLVIRDTAMIELFYSSGLRLAELVSVNLGDIDMADGELSVVGKGAKTRRVPVGRKAREAIGRWLQVRGLLATLDEPALFVSSRGSRIHQRTVQQRLTHWAAQQGAGQKLHPHQLRHSFATHLLESSGDLRAVQELLGHADIGTTQIYTHLDFQHLAQVYDQAHPRARKQGKRAQAPESRSREATGAEQPSDEQEPK</sequence>
<evidence type="ECO:0000256" key="1">
    <source>
        <dbReference type="ARBA" id="ARBA00004496"/>
    </source>
</evidence>
<dbReference type="InterPro" id="IPR004107">
    <property type="entry name" value="Integrase_SAM-like_N"/>
</dbReference>
<evidence type="ECO:0000313" key="16">
    <source>
        <dbReference type="Proteomes" id="UP000483379"/>
    </source>
</evidence>
<dbReference type="CDD" id="cd00798">
    <property type="entry name" value="INT_XerDC_C"/>
    <property type="match status" value="1"/>
</dbReference>
<protein>
    <recommendedName>
        <fullName evidence="3 11">Tyrosine recombinase XerC</fullName>
    </recommendedName>
</protein>
<dbReference type="EMBL" id="JAAIJQ010000024">
    <property type="protein sequence ID" value="NEV62238.1"/>
    <property type="molecule type" value="Genomic_DNA"/>
</dbReference>
<dbReference type="GO" id="GO:0006313">
    <property type="term" value="P:DNA transposition"/>
    <property type="evidence" value="ECO:0007669"/>
    <property type="project" value="UniProtKB-UniRule"/>
</dbReference>
<gene>
    <name evidence="11 15" type="primary">xerC</name>
    <name evidence="15" type="ORF">G3446_10100</name>
</gene>
<dbReference type="InterPro" id="IPR002104">
    <property type="entry name" value="Integrase_catalytic"/>
</dbReference>
<comment type="subunit">
    <text evidence="11">Forms a cyclic heterotetrameric complex composed of two molecules of XerC and two molecules of XerD.</text>
</comment>
<keyword evidence="6 11" id="KW-0159">Chromosome partition</keyword>
<evidence type="ECO:0000256" key="7">
    <source>
        <dbReference type="ARBA" id="ARBA00022908"/>
    </source>
</evidence>
<keyword evidence="16" id="KW-1185">Reference proteome</keyword>
<comment type="similarity">
    <text evidence="2 11">Belongs to the 'phage' integrase family. XerC subfamily.</text>
</comment>
<evidence type="ECO:0000256" key="2">
    <source>
        <dbReference type="ARBA" id="ARBA00006657"/>
    </source>
</evidence>
<feature type="active site" evidence="11">
    <location>
        <position position="243"/>
    </location>
</feature>
<evidence type="ECO:0000256" key="4">
    <source>
        <dbReference type="ARBA" id="ARBA00022490"/>
    </source>
</evidence>
<dbReference type="AlphaFoldDB" id="A0A6M0JXH2"/>
<dbReference type="PROSITE" id="PS51898">
    <property type="entry name" value="TYR_RECOMBINASE"/>
    <property type="match status" value="1"/>
</dbReference>
<feature type="active site" evidence="11">
    <location>
        <position position="269"/>
    </location>
</feature>
<evidence type="ECO:0000256" key="10">
    <source>
        <dbReference type="ARBA" id="ARBA00023306"/>
    </source>
</evidence>
<proteinExistence type="inferred from homology"/>
<dbReference type="NCBIfam" id="NF001399">
    <property type="entry name" value="PRK00283.1"/>
    <property type="match status" value="1"/>
</dbReference>
<evidence type="ECO:0000259" key="14">
    <source>
        <dbReference type="PROSITE" id="PS51900"/>
    </source>
</evidence>
<evidence type="ECO:0000313" key="15">
    <source>
        <dbReference type="EMBL" id="NEV62238.1"/>
    </source>
</evidence>
<dbReference type="InterPro" id="IPR010998">
    <property type="entry name" value="Integrase_recombinase_N"/>
</dbReference>
<evidence type="ECO:0000256" key="11">
    <source>
        <dbReference type="HAMAP-Rule" id="MF_01808"/>
    </source>
</evidence>
<dbReference type="Gene3D" id="1.10.150.130">
    <property type="match status" value="1"/>
</dbReference>
<keyword evidence="9 11" id="KW-0233">DNA recombination</keyword>
<dbReference type="RefSeq" id="WP_164452711.1">
    <property type="nucleotide sequence ID" value="NZ_JAAIJQ010000024.1"/>
</dbReference>
<organism evidence="15 16">
    <name type="scientific">Thiorhodococcus minor</name>
    <dbReference type="NCBI Taxonomy" id="57489"/>
    <lineage>
        <taxon>Bacteria</taxon>
        <taxon>Pseudomonadati</taxon>
        <taxon>Pseudomonadota</taxon>
        <taxon>Gammaproteobacteria</taxon>
        <taxon>Chromatiales</taxon>
        <taxon>Chromatiaceae</taxon>
        <taxon>Thiorhodococcus</taxon>
    </lineage>
</organism>
<feature type="region of interest" description="Disordered" evidence="12">
    <location>
        <begin position="293"/>
        <end position="327"/>
    </location>
</feature>
<dbReference type="InterPro" id="IPR050090">
    <property type="entry name" value="Tyrosine_recombinase_XerCD"/>
</dbReference>
<comment type="caution">
    <text evidence="15">The sequence shown here is derived from an EMBL/GenBank/DDBJ whole genome shotgun (WGS) entry which is preliminary data.</text>
</comment>
<keyword evidence="10 11" id="KW-0131">Cell cycle</keyword>
<dbReference type="PANTHER" id="PTHR30349">
    <property type="entry name" value="PHAGE INTEGRASE-RELATED"/>
    <property type="match status" value="1"/>
</dbReference>
<evidence type="ECO:0000256" key="5">
    <source>
        <dbReference type="ARBA" id="ARBA00022618"/>
    </source>
</evidence>
<evidence type="ECO:0000256" key="6">
    <source>
        <dbReference type="ARBA" id="ARBA00022829"/>
    </source>
</evidence>
<dbReference type="GO" id="GO:0051301">
    <property type="term" value="P:cell division"/>
    <property type="evidence" value="ECO:0007669"/>
    <property type="project" value="UniProtKB-UniRule"/>
</dbReference>
<keyword evidence="8 11" id="KW-0238">DNA-binding</keyword>
<reference evidence="15 16" key="1">
    <citation type="submission" date="2020-02" db="EMBL/GenBank/DDBJ databases">
        <title>Genome sequences of Thiorhodococcus mannitoliphagus and Thiorhodococcus minor, purple sulfur photosynthetic bacteria in the gammaproteobacterial family, Chromatiaceae.</title>
        <authorList>
            <person name="Aviles F.A."/>
            <person name="Meyer T.E."/>
            <person name="Kyndt J.A."/>
        </authorList>
    </citation>
    <scope>NUCLEOTIDE SEQUENCE [LARGE SCALE GENOMIC DNA]</scope>
    <source>
        <strain evidence="15 16">DSM 11518</strain>
    </source>
</reference>
<dbReference type="Pfam" id="PF02899">
    <property type="entry name" value="Phage_int_SAM_1"/>
    <property type="match status" value="1"/>
</dbReference>
<dbReference type="Gene3D" id="1.10.443.10">
    <property type="entry name" value="Intergrase catalytic core"/>
    <property type="match status" value="1"/>
</dbReference>
<dbReference type="PANTHER" id="PTHR30349:SF81">
    <property type="entry name" value="TYROSINE RECOMBINASE XERC"/>
    <property type="match status" value="1"/>
</dbReference>
<keyword evidence="5 11" id="KW-0132">Cell division</keyword>
<keyword evidence="4 11" id="KW-0963">Cytoplasm</keyword>
<dbReference type="NCBIfam" id="TIGR02224">
    <property type="entry name" value="recomb_XerC"/>
    <property type="match status" value="1"/>
</dbReference>